<keyword evidence="1" id="KW-0812">Transmembrane</keyword>
<dbReference type="EMBL" id="CAKLDM010000002">
    <property type="protein sequence ID" value="CAH0539461.1"/>
    <property type="molecule type" value="Genomic_DNA"/>
</dbReference>
<comment type="caution">
    <text evidence="2">The sequence shown here is derived from an EMBL/GenBank/DDBJ whole genome shotgun (WGS) entry which is preliminary data.</text>
</comment>
<proteinExistence type="predicted"/>
<feature type="transmembrane region" description="Helical" evidence="1">
    <location>
        <begin position="12"/>
        <end position="30"/>
    </location>
</feature>
<organism evidence="2 3">
    <name type="scientific">Vibrio marisflavi CECT 7928</name>
    <dbReference type="NCBI Taxonomy" id="634439"/>
    <lineage>
        <taxon>Bacteria</taxon>
        <taxon>Pseudomonadati</taxon>
        <taxon>Pseudomonadota</taxon>
        <taxon>Gammaproteobacteria</taxon>
        <taxon>Vibrionales</taxon>
        <taxon>Vibrionaceae</taxon>
        <taxon>Vibrio</taxon>
    </lineage>
</organism>
<evidence type="ECO:0008006" key="4">
    <source>
        <dbReference type="Google" id="ProtNLM"/>
    </source>
</evidence>
<keyword evidence="1" id="KW-0472">Membrane</keyword>
<keyword evidence="1" id="KW-1133">Transmembrane helix</keyword>
<reference evidence="2" key="1">
    <citation type="submission" date="2021-11" db="EMBL/GenBank/DDBJ databases">
        <authorList>
            <person name="Rodrigo-Torres L."/>
            <person name="Arahal R. D."/>
            <person name="Lucena T."/>
        </authorList>
    </citation>
    <scope>NUCLEOTIDE SEQUENCE</scope>
    <source>
        <strain evidence="2">CECT 7928</strain>
    </source>
</reference>
<dbReference type="Proteomes" id="UP000838748">
    <property type="component" value="Unassembled WGS sequence"/>
</dbReference>
<evidence type="ECO:0000256" key="1">
    <source>
        <dbReference type="SAM" id="Phobius"/>
    </source>
</evidence>
<evidence type="ECO:0000313" key="3">
    <source>
        <dbReference type="Proteomes" id="UP000838748"/>
    </source>
</evidence>
<keyword evidence="3" id="KW-1185">Reference proteome</keyword>
<accession>A0ABM9A3U8</accession>
<protein>
    <recommendedName>
        <fullName evidence="4">SHOCT domain-containing protein</fullName>
    </recommendedName>
</protein>
<dbReference type="RefSeq" id="WP_237361475.1">
    <property type="nucleotide sequence ID" value="NZ_CAKLDM010000002.1"/>
</dbReference>
<evidence type="ECO:0000313" key="2">
    <source>
        <dbReference type="EMBL" id="CAH0539461.1"/>
    </source>
</evidence>
<name>A0ABM9A3U8_9VIBR</name>
<sequence length="69" mass="8274">MTFLYGHEWQNWLMPLAMILFWGLLFYFILSKPQSISVEHKESPLEIAKRWLASGEIDSEEFEQIKQQL</sequence>
<gene>
    <name evidence="2" type="ORF">VMF7928_02166</name>
</gene>